<dbReference type="EMBL" id="JABFTP020000001">
    <property type="protein sequence ID" value="KAL3267158.1"/>
    <property type="molecule type" value="Genomic_DNA"/>
</dbReference>
<feature type="compositionally biased region" description="Basic and acidic residues" evidence="1">
    <location>
        <begin position="156"/>
        <end position="165"/>
    </location>
</feature>
<feature type="region of interest" description="Disordered" evidence="1">
    <location>
        <begin position="59"/>
        <end position="165"/>
    </location>
</feature>
<feature type="compositionally biased region" description="Polar residues" evidence="1">
    <location>
        <begin position="900"/>
        <end position="913"/>
    </location>
</feature>
<feature type="region of interest" description="Disordered" evidence="1">
    <location>
        <begin position="307"/>
        <end position="326"/>
    </location>
</feature>
<feature type="compositionally biased region" description="Basic and acidic residues" evidence="1">
    <location>
        <begin position="188"/>
        <end position="212"/>
    </location>
</feature>
<accession>A0ABD2ML95</accession>
<feature type="compositionally biased region" description="Basic residues" evidence="1">
    <location>
        <begin position="84"/>
        <end position="105"/>
    </location>
</feature>
<dbReference type="AlphaFoldDB" id="A0ABD2ML95"/>
<keyword evidence="3" id="KW-1185">Reference proteome</keyword>
<sequence length="994" mass="114078">MEWMTCRGEKFRSVQAFWQIRNYIEQDLPNKSHSTCSDGSLLSVGSSDIEEDLLGTQLRHPSKSSLSESKQDTDAPSIPLNHSAAHHRVAVRPKKTHGVPRRKRVQQLPNTLPTTIEVNEDSFIRSASPETNTKVALGSDNKLNRSKSNAGSKSQDALEEHTEKEEKCDRSFFERLFPRRSAKKKKSKHDEKKQEEKKMKFEEHYSKQEDKRRIEDIKVEKYNSRDESSSFHTNFKQTESYRRYESKPIPAVRSGAAYRQRVMPIDVPDSPEVLRKEEELVTTKSQLPDILSTSPLQMELENKLKHRLTRSSPPQNSEVPDVPPQAMDSSAEQKIEQIHSQQSRTFHYFESRKSDDTKSKAKIAGLSSLQQKVLTLNEDEADYHNFKSLTEFPSSPQNTNVLLTKSHSFKTVKSTTIQNTSTTDVSSSKISFNKDCKENFMGKSSSLDSVKIFNDQANETIHNSITQTSSEKIEFRRQTKQQTIEIKCDITVNEHDNLDEQITKCMIETKRLCDSYPEKNHITISGPSHTAVVNIINKEHFNISSEERQSNVEVIEKNSPKEHLISVTKINVLPENEQISPDSPISLETKSLVLSKSPKIYSDQMKTKPIFNFEVDQQVNSRNPSRDDVDIVNKEENNQSEISKASPVFTISPISSAAPLFKKNEKSTPKKSSLVMITPETSSRDKSITSCKSSSLDSLTSDHLDSTDKSSQDSLDNVIDKPFVHPREKVDNVVLRKKTSFKQNKDDEPELMKVFARRSLKLKDTETEIINQELSVMIKENCDKSRDSDKENQTDSPVKERRKSSFVESMEHMKRKSENEFPHRRKSSSKSDEENQDRMSESDTNALRKKSLNFELEKKEKEPLIESNIVHSKPIPIRRNSRPENNSQESSDVSLRKPSVEQTYPRSVSVNSSKAIENSQNILRKQFVSRRKTDNWITNLKNEESDREKEALKEDHHSPKEEIVNELIIEPKNFNQRKAEWEKRAQEAQKKSTP</sequence>
<feature type="compositionally biased region" description="Low complexity" evidence="1">
    <location>
        <begin position="688"/>
        <end position="699"/>
    </location>
</feature>
<comment type="caution">
    <text evidence="2">The sequence shown here is derived from an EMBL/GenBank/DDBJ whole genome shotgun (WGS) entry which is preliminary data.</text>
</comment>
<evidence type="ECO:0000313" key="2">
    <source>
        <dbReference type="EMBL" id="KAL3267158.1"/>
    </source>
</evidence>
<gene>
    <name evidence="2" type="ORF">HHI36_011297</name>
</gene>
<proteinExistence type="predicted"/>
<name>A0ABD2ML95_9CUCU</name>
<feature type="compositionally biased region" description="Basic and acidic residues" evidence="1">
    <location>
        <begin position="624"/>
        <end position="637"/>
    </location>
</feature>
<feature type="compositionally biased region" description="Polar residues" evidence="1">
    <location>
        <begin position="146"/>
        <end position="155"/>
    </location>
</feature>
<feature type="region of interest" description="Disordered" evidence="1">
    <location>
        <begin position="662"/>
        <end position="722"/>
    </location>
</feature>
<feature type="compositionally biased region" description="Basic and acidic residues" evidence="1">
    <location>
        <begin position="829"/>
        <end position="841"/>
    </location>
</feature>
<feature type="region of interest" description="Disordered" evidence="1">
    <location>
        <begin position="780"/>
        <end position="913"/>
    </location>
</feature>
<dbReference type="Proteomes" id="UP001516400">
    <property type="component" value="Unassembled WGS sequence"/>
</dbReference>
<evidence type="ECO:0000256" key="1">
    <source>
        <dbReference type="SAM" id="MobiDB-lite"/>
    </source>
</evidence>
<feature type="compositionally biased region" description="Basic and acidic residues" evidence="1">
    <location>
        <begin position="700"/>
        <end position="711"/>
    </location>
</feature>
<feature type="compositionally biased region" description="Polar residues" evidence="1">
    <location>
        <begin position="883"/>
        <end position="893"/>
    </location>
</feature>
<feature type="region of interest" description="Disordered" evidence="1">
    <location>
        <begin position="179"/>
        <end position="212"/>
    </location>
</feature>
<feature type="compositionally biased region" description="Basic and acidic residues" evidence="1">
    <location>
        <begin position="855"/>
        <end position="864"/>
    </location>
</feature>
<protein>
    <submittedName>
        <fullName evidence="2">Uncharacterized protein</fullName>
    </submittedName>
</protein>
<evidence type="ECO:0000313" key="3">
    <source>
        <dbReference type="Proteomes" id="UP001516400"/>
    </source>
</evidence>
<feature type="region of interest" description="Disordered" evidence="1">
    <location>
        <begin position="942"/>
        <end position="963"/>
    </location>
</feature>
<feature type="compositionally biased region" description="Basic and acidic residues" evidence="1">
    <location>
        <begin position="780"/>
        <end position="822"/>
    </location>
</feature>
<feature type="region of interest" description="Disordered" evidence="1">
    <location>
        <begin position="618"/>
        <end position="644"/>
    </location>
</feature>
<organism evidence="2 3">
    <name type="scientific">Cryptolaemus montrouzieri</name>
    <dbReference type="NCBI Taxonomy" id="559131"/>
    <lineage>
        <taxon>Eukaryota</taxon>
        <taxon>Metazoa</taxon>
        <taxon>Ecdysozoa</taxon>
        <taxon>Arthropoda</taxon>
        <taxon>Hexapoda</taxon>
        <taxon>Insecta</taxon>
        <taxon>Pterygota</taxon>
        <taxon>Neoptera</taxon>
        <taxon>Endopterygota</taxon>
        <taxon>Coleoptera</taxon>
        <taxon>Polyphaga</taxon>
        <taxon>Cucujiformia</taxon>
        <taxon>Coccinelloidea</taxon>
        <taxon>Coccinellidae</taxon>
        <taxon>Scymninae</taxon>
        <taxon>Scymnini</taxon>
        <taxon>Cryptolaemus</taxon>
    </lineage>
</organism>
<feature type="compositionally biased region" description="Polar residues" evidence="1">
    <location>
        <begin position="107"/>
        <end position="117"/>
    </location>
</feature>
<reference evidence="2 3" key="1">
    <citation type="journal article" date="2021" name="BMC Biol.">
        <title>Horizontally acquired antibacterial genes associated with adaptive radiation of ladybird beetles.</title>
        <authorList>
            <person name="Li H.S."/>
            <person name="Tang X.F."/>
            <person name="Huang Y.H."/>
            <person name="Xu Z.Y."/>
            <person name="Chen M.L."/>
            <person name="Du X.Y."/>
            <person name="Qiu B.Y."/>
            <person name="Chen P.T."/>
            <person name="Zhang W."/>
            <person name="Slipinski A."/>
            <person name="Escalona H.E."/>
            <person name="Waterhouse R.M."/>
            <person name="Zwick A."/>
            <person name="Pang H."/>
        </authorList>
    </citation>
    <scope>NUCLEOTIDE SEQUENCE [LARGE SCALE GENOMIC DNA]</scope>
    <source>
        <strain evidence="2">SYSU2018</strain>
    </source>
</reference>